<dbReference type="Proteomes" id="UP001359485">
    <property type="component" value="Unassembled WGS sequence"/>
</dbReference>
<comment type="caution">
    <text evidence="1">The sequence shown here is derived from an EMBL/GenBank/DDBJ whole genome shotgun (WGS) entry which is preliminary data.</text>
</comment>
<evidence type="ECO:0000313" key="1">
    <source>
        <dbReference type="EMBL" id="KAK6621727.1"/>
    </source>
</evidence>
<sequence length="54" mass="6045">MEVGGARYNLASPKYSEKSRVRIVENIGREEKNLFNEKVSMSVVLSDGKPSNET</sequence>
<organism evidence="1 2">
    <name type="scientific">Polyplax serrata</name>
    <name type="common">Common mouse louse</name>
    <dbReference type="NCBI Taxonomy" id="468196"/>
    <lineage>
        <taxon>Eukaryota</taxon>
        <taxon>Metazoa</taxon>
        <taxon>Ecdysozoa</taxon>
        <taxon>Arthropoda</taxon>
        <taxon>Hexapoda</taxon>
        <taxon>Insecta</taxon>
        <taxon>Pterygota</taxon>
        <taxon>Neoptera</taxon>
        <taxon>Paraneoptera</taxon>
        <taxon>Psocodea</taxon>
        <taxon>Troctomorpha</taxon>
        <taxon>Phthiraptera</taxon>
        <taxon>Anoplura</taxon>
        <taxon>Polyplacidae</taxon>
        <taxon>Polyplax</taxon>
    </lineage>
</organism>
<name>A0ABR1AL01_POLSC</name>
<dbReference type="EMBL" id="JAWJWF010000047">
    <property type="protein sequence ID" value="KAK6621727.1"/>
    <property type="molecule type" value="Genomic_DNA"/>
</dbReference>
<reference evidence="1 2" key="1">
    <citation type="submission" date="2023-09" db="EMBL/GenBank/DDBJ databases">
        <title>Genomes of two closely related lineages of the louse Polyplax serrata with different host specificities.</title>
        <authorList>
            <person name="Martinu J."/>
            <person name="Tarabai H."/>
            <person name="Stefka J."/>
            <person name="Hypsa V."/>
        </authorList>
    </citation>
    <scope>NUCLEOTIDE SEQUENCE [LARGE SCALE GENOMIC DNA]</scope>
    <source>
        <strain evidence="1">98ZLc_SE</strain>
    </source>
</reference>
<evidence type="ECO:0000313" key="2">
    <source>
        <dbReference type="Proteomes" id="UP001359485"/>
    </source>
</evidence>
<gene>
    <name evidence="1" type="ORF">RUM44_001534</name>
</gene>
<protein>
    <submittedName>
        <fullName evidence="1">Uncharacterized protein</fullName>
    </submittedName>
</protein>
<proteinExistence type="predicted"/>
<accession>A0ABR1AL01</accession>
<keyword evidence="2" id="KW-1185">Reference proteome</keyword>